<dbReference type="AlphaFoldDB" id="A0A6A6Y569"/>
<reference evidence="3" key="2">
    <citation type="submission" date="2020-04" db="EMBL/GenBank/DDBJ databases">
        <authorList>
            <consortium name="NCBI Genome Project"/>
        </authorList>
    </citation>
    <scope>NUCLEOTIDE SEQUENCE</scope>
    <source>
        <strain evidence="3">CBS 304.34</strain>
    </source>
</reference>
<keyword evidence="2" id="KW-1185">Reference proteome</keyword>
<protein>
    <submittedName>
        <fullName evidence="1 3">Uncharacterized protein</fullName>
    </submittedName>
</protein>
<dbReference type="OrthoDB" id="5430750at2759"/>
<dbReference type="Proteomes" id="UP000504636">
    <property type="component" value="Unplaced"/>
</dbReference>
<organism evidence="1">
    <name type="scientific">Mytilinidion resinicola</name>
    <dbReference type="NCBI Taxonomy" id="574789"/>
    <lineage>
        <taxon>Eukaryota</taxon>
        <taxon>Fungi</taxon>
        <taxon>Dikarya</taxon>
        <taxon>Ascomycota</taxon>
        <taxon>Pezizomycotina</taxon>
        <taxon>Dothideomycetes</taxon>
        <taxon>Pleosporomycetidae</taxon>
        <taxon>Mytilinidiales</taxon>
        <taxon>Mytilinidiaceae</taxon>
        <taxon>Mytilinidion</taxon>
    </lineage>
</organism>
<sequence length="222" mass="24894">MFGKHKTIEFVNEEKLFANGPSMVQVTDFLRRVTYLPIEKCKTFLGLKQSIKQYSLIDADFAIGDCILHSGHNTEELDDRQWPGLLRAARSVFVYVRLSRKQADLPPPPLNVEAPAPTRLIEYAGLSSDESKDDRDRMTVAVAQVGRGGTVPIAAGHDTDLARNVEETKERLQSQGYVVNNVKSLERNIEKPRVFLRPSKAESSRLEYSEATALRAAARKHS</sequence>
<reference evidence="3" key="3">
    <citation type="submission" date="2025-04" db="UniProtKB">
        <authorList>
            <consortium name="RefSeq"/>
        </authorList>
    </citation>
    <scope>IDENTIFICATION</scope>
    <source>
        <strain evidence="3">CBS 304.34</strain>
    </source>
</reference>
<dbReference type="GeneID" id="54467060"/>
<evidence type="ECO:0000313" key="1">
    <source>
        <dbReference type="EMBL" id="KAF2803375.1"/>
    </source>
</evidence>
<evidence type="ECO:0000313" key="3">
    <source>
        <dbReference type="RefSeq" id="XP_033570339.1"/>
    </source>
</evidence>
<gene>
    <name evidence="1 3" type="ORF">BDZ99DRAFT_526729</name>
</gene>
<accession>A0A6A6Y569</accession>
<proteinExistence type="predicted"/>
<dbReference type="RefSeq" id="XP_033570339.1">
    <property type="nucleotide sequence ID" value="XM_033726167.1"/>
</dbReference>
<evidence type="ECO:0000313" key="2">
    <source>
        <dbReference type="Proteomes" id="UP000504636"/>
    </source>
</evidence>
<name>A0A6A6Y569_9PEZI</name>
<reference evidence="1 3" key="1">
    <citation type="journal article" date="2020" name="Stud. Mycol.">
        <title>101 Dothideomycetes genomes: a test case for predicting lifestyles and emergence of pathogens.</title>
        <authorList>
            <person name="Haridas S."/>
            <person name="Albert R."/>
            <person name="Binder M."/>
            <person name="Bloem J."/>
            <person name="Labutti K."/>
            <person name="Salamov A."/>
            <person name="Andreopoulos B."/>
            <person name="Baker S."/>
            <person name="Barry K."/>
            <person name="Bills G."/>
            <person name="Bluhm B."/>
            <person name="Cannon C."/>
            <person name="Castanera R."/>
            <person name="Culley D."/>
            <person name="Daum C."/>
            <person name="Ezra D."/>
            <person name="Gonzalez J."/>
            <person name="Henrissat B."/>
            <person name="Kuo A."/>
            <person name="Liang C."/>
            <person name="Lipzen A."/>
            <person name="Lutzoni F."/>
            <person name="Magnuson J."/>
            <person name="Mondo S."/>
            <person name="Nolan M."/>
            <person name="Ohm R."/>
            <person name="Pangilinan J."/>
            <person name="Park H.-J."/>
            <person name="Ramirez L."/>
            <person name="Alfaro M."/>
            <person name="Sun H."/>
            <person name="Tritt A."/>
            <person name="Yoshinaga Y."/>
            <person name="Zwiers L.-H."/>
            <person name="Turgeon B."/>
            <person name="Goodwin S."/>
            <person name="Spatafora J."/>
            <person name="Crous P."/>
            <person name="Grigoriev I."/>
        </authorList>
    </citation>
    <scope>NUCLEOTIDE SEQUENCE</scope>
    <source>
        <strain evidence="1 3">CBS 304.34</strain>
    </source>
</reference>
<dbReference type="EMBL" id="MU003718">
    <property type="protein sequence ID" value="KAF2803375.1"/>
    <property type="molecule type" value="Genomic_DNA"/>
</dbReference>